<sequence>MDKKVVAESYAELLKAAAGGGGSGASASASAAAAAAAPALDSMTANAKRHGIDTYIYAPPSGRKQELRVRWKDEKGFEKMRSWGIRKYGLTEASRLADEVVEGILAQLTHEDSAKRQIAAKSKAKRTKPTTKGKATNQQGVSCGVDDDGEDVDVESLMHTTGTTTDSATTSTAAAQDENNKGKDKDDRAAHGQAPALRPRGRPKKAASPAAATGKTNSKAKAKRAGGKRPPLLPVGVSAAGRGCYTYTRVASADISYPGVYTDKAKAEKRLYKTPDEAAVAYDLSLMAATCADLTQCPTPAPLTLNHPAHYPLYASYLTAHPPTNTLKKQDDAERLMAQLSHSHGRAGDVDMMEASAAAALLMLSRSAVKAEPRKAELVLLAEV</sequence>
<organism evidence="2 3">
    <name type="scientific">Vitrella brassicaformis (strain CCMP3155)</name>
    <dbReference type="NCBI Taxonomy" id="1169540"/>
    <lineage>
        <taxon>Eukaryota</taxon>
        <taxon>Sar</taxon>
        <taxon>Alveolata</taxon>
        <taxon>Colpodellida</taxon>
        <taxon>Vitrellaceae</taxon>
        <taxon>Vitrella</taxon>
    </lineage>
</organism>
<accession>A0A0G4E877</accession>
<dbReference type="VEuPathDB" id="CryptoDB:Vbra_19973"/>
<evidence type="ECO:0000313" key="2">
    <source>
        <dbReference type="EMBL" id="CEL91770.1"/>
    </source>
</evidence>
<dbReference type="AlphaFoldDB" id="A0A0G4E877"/>
<feature type="region of interest" description="Disordered" evidence="1">
    <location>
        <begin position="112"/>
        <end position="234"/>
    </location>
</feature>
<evidence type="ECO:0008006" key="4">
    <source>
        <dbReference type="Google" id="ProtNLM"/>
    </source>
</evidence>
<protein>
    <recommendedName>
        <fullName evidence="4">AP2/ERF domain-containing protein</fullName>
    </recommendedName>
</protein>
<feature type="compositionally biased region" description="Basic residues" evidence="1">
    <location>
        <begin position="122"/>
        <end position="131"/>
    </location>
</feature>
<dbReference type="InParanoid" id="A0A0G4E877"/>
<dbReference type="EMBL" id="CDMY01000022">
    <property type="protein sequence ID" value="CEL91770.1"/>
    <property type="molecule type" value="Genomic_DNA"/>
</dbReference>
<proteinExistence type="predicted"/>
<keyword evidence="3" id="KW-1185">Reference proteome</keyword>
<dbReference type="Proteomes" id="UP000041254">
    <property type="component" value="Unassembled WGS sequence"/>
</dbReference>
<feature type="compositionally biased region" description="Basic residues" evidence="1">
    <location>
        <begin position="218"/>
        <end position="227"/>
    </location>
</feature>
<evidence type="ECO:0000256" key="1">
    <source>
        <dbReference type="SAM" id="MobiDB-lite"/>
    </source>
</evidence>
<reference evidence="2 3" key="1">
    <citation type="submission" date="2014-11" db="EMBL/GenBank/DDBJ databases">
        <authorList>
            <person name="Zhu J."/>
            <person name="Qi W."/>
            <person name="Song R."/>
        </authorList>
    </citation>
    <scope>NUCLEOTIDE SEQUENCE [LARGE SCALE GENOMIC DNA]</scope>
</reference>
<feature type="compositionally biased region" description="Low complexity" evidence="1">
    <location>
        <begin position="160"/>
        <end position="175"/>
    </location>
</feature>
<feature type="compositionally biased region" description="Basic and acidic residues" evidence="1">
    <location>
        <begin position="178"/>
        <end position="190"/>
    </location>
</feature>
<name>A0A0G4E877_VITBC</name>
<gene>
    <name evidence="2" type="ORF">Vbra_19973</name>
</gene>
<evidence type="ECO:0000313" key="3">
    <source>
        <dbReference type="Proteomes" id="UP000041254"/>
    </source>
</evidence>
<feature type="compositionally biased region" description="Acidic residues" evidence="1">
    <location>
        <begin position="145"/>
        <end position="154"/>
    </location>
</feature>